<dbReference type="AlphaFoldDB" id="G0NVP4"/>
<evidence type="ECO:0000313" key="3">
    <source>
        <dbReference type="Proteomes" id="UP000008068"/>
    </source>
</evidence>
<dbReference type="Proteomes" id="UP000008068">
    <property type="component" value="Unassembled WGS sequence"/>
</dbReference>
<dbReference type="Pfam" id="PF00646">
    <property type="entry name" value="F-box"/>
    <property type="match status" value="1"/>
</dbReference>
<keyword evidence="3" id="KW-1185">Reference proteome</keyword>
<name>G0NVP4_CAEBE</name>
<dbReference type="PANTHER" id="PTHR22899:SF0">
    <property type="entry name" value="F-BOX ASSOCIATED DOMAIN-CONTAINING PROTEIN-RELATED"/>
    <property type="match status" value="1"/>
</dbReference>
<dbReference type="PANTHER" id="PTHR22899">
    <property type="entry name" value="CYCLIN-RELATED F-BOX FAMILY"/>
    <property type="match status" value="1"/>
</dbReference>
<proteinExistence type="predicted"/>
<organism evidence="3">
    <name type="scientific">Caenorhabditis brenneri</name>
    <name type="common">Nematode worm</name>
    <dbReference type="NCBI Taxonomy" id="135651"/>
    <lineage>
        <taxon>Eukaryota</taxon>
        <taxon>Metazoa</taxon>
        <taxon>Ecdysozoa</taxon>
        <taxon>Nematoda</taxon>
        <taxon>Chromadorea</taxon>
        <taxon>Rhabditida</taxon>
        <taxon>Rhabditina</taxon>
        <taxon>Rhabditomorpha</taxon>
        <taxon>Rhabditoidea</taxon>
        <taxon>Rhabditidae</taxon>
        <taxon>Peloderinae</taxon>
        <taxon>Caenorhabditis</taxon>
    </lineage>
</organism>
<dbReference type="PROSITE" id="PS50181">
    <property type="entry name" value="FBOX"/>
    <property type="match status" value="1"/>
</dbReference>
<feature type="domain" description="F-box" evidence="1">
    <location>
        <begin position="8"/>
        <end position="56"/>
    </location>
</feature>
<dbReference type="InParanoid" id="G0NVP4"/>
<accession>G0NVP4</accession>
<dbReference type="HOGENOM" id="CLU_759162_0_0_1"/>
<dbReference type="EMBL" id="GL379958">
    <property type="protein sequence ID" value="EGT38468.1"/>
    <property type="molecule type" value="Genomic_DNA"/>
</dbReference>
<sequence>MRFLPKRKLRLLRLPLVAFRECMLSMDLNDILNLSLCSKYTTNTIKLYGRSYFKEITNFKIQFIENNGHLFFSTPTPLKKHFYSYESPLRLPQKFAAQFLACSGCPEVKIIVHDKTALEKFASWGNNYEDLITSVYCSTDIGGNTIFDFVNYFKNWKRVVLTHGLKEYHLNQTNQNKSISIISCDQGLLNSFWKLPHQSIHFSGSAFNVDPFVRYLRRWVASSIPCTELVDFTAELYFPNYFDTILRSVEFEEVNEEWIHPIHGKIPPPSYKVQRMDQRKSALLFTFDKDGERWMGMHIY</sequence>
<dbReference type="InterPro" id="IPR001810">
    <property type="entry name" value="F-box_dom"/>
</dbReference>
<reference evidence="3" key="1">
    <citation type="submission" date="2011-07" db="EMBL/GenBank/DDBJ databases">
        <authorList>
            <consortium name="Caenorhabditis brenneri Sequencing and Analysis Consortium"/>
            <person name="Wilson R.K."/>
        </authorList>
    </citation>
    <scope>NUCLEOTIDE SEQUENCE [LARGE SCALE GENOMIC DNA]</scope>
    <source>
        <strain evidence="3">PB2801</strain>
    </source>
</reference>
<gene>
    <name evidence="2" type="ORF">CAEBREN_07438</name>
</gene>
<evidence type="ECO:0000313" key="2">
    <source>
        <dbReference type="EMBL" id="EGT38468.1"/>
    </source>
</evidence>
<protein>
    <recommendedName>
        <fullName evidence="1">F-box domain-containing protein</fullName>
    </recommendedName>
</protein>
<dbReference type="InterPro" id="IPR053222">
    <property type="entry name" value="Zygotic_Embryogenesis-Asso"/>
</dbReference>
<evidence type="ECO:0000259" key="1">
    <source>
        <dbReference type="PROSITE" id="PS50181"/>
    </source>
</evidence>